<dbReference type="EMBL" id="MH588546">
    <property type="protein sequence ID" value="AXQ69294.1"/>
    <property type="molecule type" value="Genomic_DNA"/>
</dbReference>
<evidence type="ECO:0000313" key="1">
    <source>
        <dbReference type="EMBL" id="AXQ69294.1"/>
    </source>
</evidence>
<sequence>MKPSPEIAAAIKLLRKAGYEVEPPPPTAPQEVKVKLTHVRPPNLSPAEVAACFRLTGFSAAAEQFPHTEAGYLWLCQFNGADPDKAPWTWRYASSAAMRAYIERRVLENS</sequence>
<accession>A0A385EBM7</accession>
<reference evidence="1 2" key="2">
    <citation type="submission" date="2018-09" db="EMBL/GenBank/DDBJ databases">
        <title>Giant CbK-like Caulobacter bacteriophages have genetically divergent genomes.</title>
        <authorList>
            <person name="Wilson K."/>
            <person name="Ely B."/>
        </authorList>
    </citation>
    <scope>NUCLEOTIDE SEQUENCE [LARGE SCALE GENOMIC DNA]</scope>
</reference>
<name>A0A385EBM7_9CAUD</name>
<proteinExistence type="predicted"/>
<dbReference type="Proteomes" id="UP000259421">
    <property type="component" value="Segment"/>
</dbReference>
<gene>
    <name evidence="1" type="ORF">CcrBL9_gp270c</name>
</gene>
<keyword evidence="2" id="KW-1185">Reference proteome</keyword>
<evidence type="ECO:0000313" key="2">
    <source>
        <dbReference type="Proteomes" id="UP000259421"/>
    </source>
</evidence>
<protein>
    <submittedName>
        <fullName evidence="1">Uncharacterized protein</fullName>
    </submittedName>
</protein>
<organism evidence="1 2">
    <name type="scientific">Caulobacter phage CcrBL9</name>
    <dbReference type="NCBI Taxonomy" id="2283270"/>
    <lineage>
        <taxon>Viruses</taxon>
        <taxon>Duplodnaviria</taxon>
        <taxon>Heunggongvirae</taxon>
        <taxon>Uroviricota</taxon>
        <taxon>Caudoviricetes</taxon>
        <taxon>Jeanschmidtviridae</taxon>
        <taxon>Bertelyvirus</taxon>
        <taxon>Bertelyvirus BL9</taxon>
    </lineage>
</organism>
<reference evidence="2" key="1">
    <citation type="submission" date="2018-07" db="EMBL/GenBank/DDBJ databases">
        <title>Giant CbK-like Caulobacter bacteriophages have genetically divergent genomes.</title>
        <authorList>
            <person name="Wilson K.M."/>
            <person name="Ely B."/>
        </authorList>
    </citation>
    <scope>NUCLEOTIDE SEQUENCE [LARGE SCALE GENOMIC DNA]</scope>
</reference>